<accession>A0A409WHF4</accession>
<comment type="caution">
    <text evidence="1">The sequence shown here is derived from an EMBL/GenBank/DDBJ whole genome shotgun (WGS) entry which is preliminary data.</text>
</comment>
<dbReference type="InParanoid" id="A0A409WHF4"/>
<protein>
    <submittedName>
        <fullName evidence="1">Uncharacterized protein</fullName>
    </submittedName>
</protein>
<dbReference type="STRING" id="93625.A0A409WHF4"/>
<dbReference type="AlphaFoldDB" id="A0A409WHF4"/>
<name>A0A409WHF4_PSICY</name>
<proteinExistence type="predicted"/>
<sequence length="192" mass="22459">MPRLMLRLPTMFITECKVSKKDDVDITTTIIFELSRFIHKGLTVFGNLQCGFSPLFGIRKDPGQVSFLLGINAHISTPFPIDIFPDLEIFRPERFLDTINPRLKQFDFPSGFDKLVQEYTWLSIRCSSMSREFFGHFRFNRQLMRMDRKCFQMSTTIPVSFECQMVPRNDKVKACIEAEWETATVLLAHWES</sequence>
<keyword evidence="2" id="KW-1185">Reference proteome</keyword>
<dbReference type="OrthoDB" id="1055148at2759"/>
<evidence type="ECO:0000313" key="1">
    <source>
        <dbReference type="EMBL" id="PPQ77956.1"/>
    </source>
</evidence>
<gene>
    <name evidence="1" type="ORF">CVT25_015431</name>
</gene>
<dbReference type="Proteomes" id="UP000283269">
    <property type="component" value="Unassembled WGS sequence"/>
</dbReference>
<dbReference type="EMBL" id="NHYD01003431">
    <property type="protein sequence ID" value="PPQ77956.1"/>
    <property type="molecule type" value="Genomic_DNA"/>
</dbReference>
<evidence type="ECO:0000313" key="2">
    <source>
        <dbReference type="Proteomes" id="UP000283269"/>
    </source>
</evidence>
<organism evidence="1 2">
    <name type="scientific">Psilocybe cyanescens</name>
    <dbReference type="NCBI Taxonomy" id="93625"/>
    <lineage>
        <taxon>Eukaryota</taxon>
        <taxon>Fungi</taxon>
        <taxon>Dikarya</taxon>
        <taxon>Basidiomycota</taxon>
        <taxon>Agaricomycotina</taxon>
        <taxon>Agaricomycetes</taxon>
        <taxon>Agaricomycetidae</taxon>
        <taxon>Agaricales</taxon>
        <taxon>Agaricineae</taxon>
        <taxon>Strophariaceae</taxon>
        <taxon>Psilocybe</taxon>
    </lineage>
</organism>
<reference evidence="1 2" key="1">
    <citation type="journal article" date="2018" name="Evol. Lett.">
        <title>Horizontal gene cluster transfer increased hallucinogenic mushroom diversity.</title>
        <authorList>
            <person name="Reynolds H.T."/>
            <person name="Vijayakumar V."/>
            <person name="Gluck-Thaler E."/>
            <person name="Korotkin H.B."/>
            <person name="Matheny P.B."/>
            <person name="Slot J.C."/>
        </authorList>
    </citation>
    <scope>NUCLEOTIDE SEQUENCE [LARGE SCALE GENOMIC DNA]</scope>
    <source>
        <strain evidence="1 2">2631</strain>
    </source>
</reference>